<dbReference type="FunFam" id="1.10.10.10:FF:000322">
    <property type="entry name" value="Probable disease resistance protein At1g63360"/>
    <property type="match status" value="1"/>
</dbReference>
<proteinExistence type="inferred from homology"/>
<dbReference type="PANTHER" id="PTHR23155">
    <property type="entry name" value="DISEASE RESISTANCE PROTEIN RP"/>
    <property type="match status" value="1"/>
</dbReference>
<name>A0A8T0NQG9_PANVG</name>
<dbReference type="InterPro" id="IPR055414">
    <property type="entry name" value="LRR_R13L4/SHOC2-like"/>
</dbReference>
<dbReference type="GO" id="GO:0042742">
    <property type="term" value="P:defense response to bacterium"/>
    <property type="evidence" value="ECO:0007669"/>
    <property type="project" value="UniProtKB-ARBA"/>
</dbReference>
<dbReference type="OrthoDB" id="693948at2759"/>
<dbReference type="InterPro" id="IPR058922">
    <property type="entry name" value="WHD_DRP"/>
</dbReference>
<comment type="similarity">
    <text evidence="1">Belongs to the disease resistance NB-LRR family.</text>
</comment>
<evidence type="ECO:0000256" key="3">
    <source>
        <dbReference type="ARBA" id="ARBA00022737"/>
    </source>
</evidence>
<dbReference type="PRINTS" id="PR00364">
    <property type="entry name" value="DISEASERSIST"/>
</dbReference>
<dbReference type="InterPro" id="IPR044974">
    <property type="entry name" value="Disease_R_plants"/>
</dbReference>
<accession>A0A8T0NQG9</accession>
<evidence type="ECO:0000256" key="2">
    <source>
        <dbReference type="ARBA" id="ARBA00022614"/>
    </source>
</evidence>
<dbReference type="Pfam" id="PF23598">
    <property type="entry name" value="LRR_14"/>
    <property type="match status" value="1"/>
</dbReference>
<feature type="domain" description="Disease resistance N-terminal" evidence="8">
    <location>
        <begin position="8"/>
        <end position="98"/>
    </location>
</feature>
<comment type="caution">
    <text evidence="11">The sequence shown here is derived from an EMBL/GenBank/DDBJ whole genome shotgun (WGS) entry which is preliminary data.</text>
</comment>
<dbReference type="Pfam" id="PF00931">
    <property type="entry name" value="NB-ARC"/>
    <property type="match status" value="1"/>
</dbReference>
<feature type="domain" description="Disease resistance protein winged helix" evidence="9">
    <location>
        <begin position="438"/>
        <end position="508"/>
    </location>
</feature>
<dbReference type="InterPro" id="IPR041118">
    <property type="entry name" value="Rx_N"/>
</dbReference>
<evidence type="ECO:0000256" key="6">
    <source>
        <dbReference type="ARBA" id="ARBA00023054"/>
    </source>
</evidence>
<gene>
    <name evidence="11" type="ORF">PVAP13_9KG310000</name>
</gene>
<dbReference type="Gene3D" id="3.80.10.10">
    <property type="entry name" value="Ribonuclease Inhibitor"/>
    <property type="match status" value="1"/>
</dbReference>
<dbReference type="Gene3D" id="1.20.5.4130">
    <property type="match status" value="1"/>
</dbReference>
<dbReference type="Gene3D" id="1.10.10.10">
    <property type="entry name" value="Winged helix-like DNA-binding domain superfamily/Winged helix DNA-binding domain"/>
    <property type="match status" value="1"/>
</dbReference>
<evidence type="ECO:0000259" key="8">
    <source>
        <dbReference type="Pfam" id="PF18052"/>
    </source>
</evidence>
<feature type="domain" description="Disease resistance R13L4/SHOC-2-like LRR" evidence="10">
    <location>
        <begin position="557"/>
        <end position="745"/>
    </location>
</feature>
<evidence type="ECO:0000259" key="10">
    <source>
        <dbReference type="Pfam" id="PF23598"/>
    </source>
</evidence>
<dbReference type="SUPFAM" id="SSF52540">
    <property type="entry name" value="P-loop containing nucleoside triphosphate hydrolases"/>
    <property type="match status" value="1"/>
</dbReference>
<protein>
    <submittedName>
        <fullName evidence="11">Uncharacterized protein</fullName>
    </submittedName>
</protein>
<dbReference type="Proteomes" id="UP000823388">
    <property type="component" value="Chromosome 9K"/>
</dbReference>
<dbReference type="CDD" id="cd14798">
    <property type="entry name" value="RX-CC_like"/>
    <property type="match status" value="1"/>
</dbReference>
<dbReference type="InterPro" id="IPR032675">
    <property type="entry name" value="LRR_dom_sf"/>
</dbReference>
<keyword evidence="4" id="KW-0547">Nucleotide-binding</keyword>
<evidence type="ECO:0000256" key="5">
    <source>
        <dbReference type="ARBA" id="ARBA00022821"/>
    </source>
</evidence>
<keyword evidence="2" id="KW-0433">Leucine-rich repeat</keyword>
<evidence type="ECO:0000313" key="12">
    <source>
        <dbReference type="Proteomes" id="UP000823388"/>
    </source>
</evidence>
<dbReference type="InterPro" id="IPR002182">
    <property type="entry name" value="NB-ARC"/>
</dbReference>
<organism evidence="11 12">
    <name type="scientific">Panicum virgatum</name>
    <name type="common">Blackwell switchgrass</name>
    <dbReference type="NCBI Taxonomy" id="38727"/>
    <lineage>
        <taxon>Eukaryota</taxon>
        <taxon>Viridiplantae</taxon>
        <taxon>Streptophyta</taxon>
        <taxon>Embryophyta</taxon>
        <taxon>Tracheophyta</taxon>
        <taxon>Spermatophyta</taxon>
        <taxon>Magnoliopsida</taxon>
        <taxon>Liliopsida</taxon>
        <taxon>Poales</taxon>
        <taxon>Poaceae</taxon>
        <taxon>PACMAD clade</taxon>
        <taxon>Panicoideae</taxon>
        <taxon>Panicodae</taxon>
        <taxon>Paniceae</taxon>
        <taxon>Panicinae</taxon>
        <taxon>Panicum</taxon>
        <taxon>Panicum sect. Hiantes</taxon>
    </lineage>
</organism>
<dbReference type="Gene3D" id="3.40.50.300">
    <property type="entry name" value="P-loop containing nucleotide triphosphate hydrolases"/>
    <property type="match status" value="1"/>
</dbReference>
<dbReference type="GO" id="GO:0043531">
    <property type="term" value="F:ADP binding"/>
    <property type="evidence" value="ECO:0007669"/>
    <property type="project" value="InterPro"/>
</dbReference>
<reference evidence="11" key="1">
    <citation type="submission" date="2020-05" db="EMBL/GenBank/DDBJ databases">
        <title>WGS assembly of Panicum virgatum.</title>
        <authorList>
            <person name="Lovell J.T."/>
            <person name="Jenkins J."/>
            <person name="Shu S."/>
            <person name="Juenger T.E."/>
            <person name="Schmutz J."/>
        </authorList>
    </citation>
    <scope>NUCLEOTIDE SEQUENCE</scope>
    <source>
        <strain evidence="11">AP13</strain>
    </source>
</reference>
<dbReference type="Pfam" id="PF23559">
    <property type="entry name" value="WHD_DRP"/>
    <property type="match status" value="1"/>
</dbReference>
<dbReference type="SUPFAM" id="SSF52058">
    <property type="entry name" value="L domain-like"/>
    <property type="match status" value="1"/>
</dbReference>
<keyword evidence="3" id="KW-0677">Repeat</keyword>
<keyword evidence="6" id="KW-0175">Coiled coil</keyword>
<dbReference type="InterPro" id="IPR027417">
    <property type="entry name" value="P-loop_NTPase"/>
</dbReference>
<dbReference type="EMBL" id="CM029053">
    <property type="protein sequence ID" value="KAG2550499.1"/>
    <property type="molecule type" value="Genomic_DNA"/>
</dbReference>
<dbReference type="InterPro" id="IPR036388">
    <property type="entry name" value="WH-like_DNA-bd_sf"/>
</dbReference>
<keyword evidence="5" id="KW-0611">Plant defense</keyword>
<dbReference type="PANTHER" id="PTHR23155:SF1181">
    <property type="entry name" value="OS08G0170200 PROTEIN"/>
    <property type="match status" value="1"/>
</dbReference>
<dbReference type="InterPro" id="IPR038005">
    <property type="entry name" value="RX-like_CC"/>
</dbReference>
<sequence>MEFATGALGKIIPQLINLAKDEYNLQRSVREDIESLRGELEMIYATLRNVSEVPPEQLKDEVIKIWARKAREMSYDMEDIIDAFLVRVEGPEPPSKKSFKNFSKKITKIFSKAPTRHEIGQQIKDIKQRVTELDEQRKRYNFGSSDKVMFDDDPRDNDCTKAADLVGIDVAKRELITMLAKGDDESEQQPRKVSIVGIGGLGKTTLARAVYDMHEPPQFQCKAFVTVSRNPNKLKVLKDILYKLDRGKYENIHSTALGGNELIELVQEYLRNKRYIIVIDDIWDPNFWDKIKKCFMEDSCGSRIIATTRNIEAAIENGEIYNLPPLQYDNSKTLFYKRIYRGKGKFADNQPDDVTDEILKKCGGIPLAIITIACLLVNKPREVWSELYRAIGFGHKDNRHVETPMWKKQVENTNKILSFSYYDMPAYLRTCLLYLRSFPEDHIIDKDLLIWMWIAEGFIHVEQGNGLFELGERYFNSLINRNMVQPVESEYNGEVKGCRVHDMILDLIHSLSCAENFITVLDNGEGNTLPEKQVRRLACQRLNGEHITQTENMDMAKVRSYVSCLCGVKQWIQLSSFKLLRVLAIENCQFTDSLHLEGILSLVHLRYLGVRDTKIHELPKQIGNLKFLQTLDIESTDVKELPVSIVQLTRLVCLSICDSRIRRVPDGIGKLTSLEVLKIDLSWYRRKDDEEFYSNVRMLVKELGSLVKLRVLQIPGFFIDEIVETNLVESLRSLKKVQHIKLVSYVKVAYLDKDLPDMEIEADMPK</sequence>
<evidence type="ECO:0000259" key="9">
    <source>
        <dbReference type="Pfam" id="PF23559"/>
    </source>
</evidence>
<feature type="domain" description="NB-ARC" evidence="7">
    <location>
        <begin position="175"/>
        <end position="336"/>
    </location>
</feature>
<keyword evidence="12" id="KW-1185">Reference proteome</keyword>
<dbReference type="GO" id="GO:0002758">
    <property type="term" value="P:innate immune response-activating signaling pathway"/>
    <property type="evidence" value="ECO:0007669"/>
    <property type="project" value="UniProtKB-ARBA"/>
</dbReference>
<evidence type="ECO:0000256" key="1">
    <source>
        <dbReference type="ARBA" id="ARBA00008894"/>
    </source>
</evidence>
<dbReference type="InterPro" id="IPR042197">
    <property type="entry name" value="Apaf_helical"/>
</dbReference>
<dbReference type="AlphaFoldDB" id="A0A8T0NQG9"/>
<evidence type="ECO:0000256" key="4">
    <source>
        <dbReference type="ARBA" id="ARBA00022741"/>
    </source>
</evidence>
<dbReference type="Gene3D" id="1.10.8.430">
    <property type="entry name" value="Helical domain of apoptotic protease-activating factors"/>
    <property type="match status" value="1"/>
</dbReference>
<evidence type="ECO:0000313" key="11">
    <source>
        <dbReference type="EMBL" id="KAG2550499.1"/>
    </source>
</evidence>
<dbReference type="GO" id="GO:0009626">
    <property type="term" value="P:plant-type hypersensitive response"/>
    <property type="evidence" value="ECO:0007669"/>
    <property type="project" value="UniProtKB-ARBA"/>
</dbReference>
<dbReference type="Pfam" id="PF18052">
    <property type="entry name" value="Rx_N"/>
    <property type="match status" value="1"/>
</dbReference>
<evidence type="ECO:0000259" key="7">
    <source>
        <dbReference type="Pfam" id="PF00931"/>
    </source>
</evidence>